<evidence type="ECO:0000259" key="5">
    <source>
        <dbReference type="PROSITE" id="PS50975"/>
    </source>
</evidence>
<keyword evidence="3 4" id="KW-0067">ATP-binding</keyword>
<proteinExistence type="inferred from homology"/>
<keyword evidence="4" id="KW-0464">Manganese</keyword>
<feature type="binding site" evidence="4">
    <location>
        <begin position="133"/>
        <end position="182"/>
    </location>
    <ligand>
        <name>ATP</name>
        <dbReference type="ChEBI" id="CHEBI:30616"/>
    </ligand>
</feature>
<dbReference type="PANTHER" id="PTHR43055">
    <property type="entry name" value="FORMATE-DEPENDENT PHOSPHORIBOSYLGLYCINAMIDE FORMYLTRANSFERASE"/>
    <property type="match status" value="1"/>
</dbReference>
<keyword evidence="4" id="KW-0460">Magnesium</keyword>
<dbReference type="SUPFAM" id="SSF56059">
    <property type="entry name" value="Glutathione synthetase ATP-binding domain-like"/>
    <property type="match status" value="1"/>
</dbReference>
<dbReference type="RefSeq" id="WP_115892208.1">
    <property type="nucleotide sequence ID" value="NZ_QREL01000001.1"/>
</dbReference>
<evidence type="ECO:0000256" key="4">
    <source>
        <dbReference type="HAMAP-Rule" id="MF_02221"/>
    </source>
</evidence>
<reference evidence="6 7" key="1">
    <citation type="submission" date="2018-07" db="EMBL/GenBank/DDBJ databases">
        <title>Genomic Encyclopedia of Type Strains, Phase IV (KMG-IV): sequencing the most valuable type-strain genomes for metagenomic binning, comparative biology and taxonomic classification.</title>
        <authorList>
            <person name="Goeker M."/>
        </authorList>
    </citation>
    <scope>NUCLEOTIDE SEQUENCE [LARGE SCALE GENOMIC DNA]</scope>
    <source>
        <strain evidence="6 7">DSM 7466</strain>
    </source>
</reference>
<evidence type="ECO:0000313" key="6">
    <source>
        <dbReference type="EMBL" id="REE28625.1"/>
    </source>
</evidence>
<evidence type="ECO:0000256" key="2">
    <source>
        <dbReference type="ARBA" id="ARBA00022741"/>
    </source>
</evidence>
<dbReference type="GO" id="GO:0030145">
    <property type="term" value="F:manganese ion binding"/>
    <property type="evidence" value="ECO:0007669"/>
    <property type="project" value="UniProtKB-UniRule"/>
</dbReference>
<keyword evidence="2 4" id="KW-0547">Nucleotide-binding</keyword>
<dbReference type="Pfam" id="PF02655">
    <property type="entry name" value="ATP-grasp_3"/>
    <property type="match status" value="1"/>
</dbReference>
<dbReference type="Proteomes" id="UP000256864">
    <property type="component" value="Unassembled WGS sequence"/>
</dbReference>
<name>A0A371NDN4_9EURY</name>
<evidence type="ECO:0000256" key="3">
    <source>
        <dbReference type="ARBA" id="ARBA00022840"/>
    </source>
</evidence>
<dbReference type="AlphaFoldDB" id="A0A371NDN4"/>
<dbReference type="InterPro" id="IPR011761">
    <property type="entry name" value="ATP-grasp"/>
</dbReference>
<protein>
    <recommendedName>
        <fullName evidence="4">Carbamoyl-phosphate synthase</fullName>
        <ecNumber evidence="4">6.3.4.16</ecNumber>
    </recommendedName>
    <alternativeName>
        <fullName evidence="4">Carbamoyl phosphate synthetase</fullName>
        <shortName evidence="4">CPSase</shortName>
    </alternativeName>
</protein>
<dbReference type="Gene3D" id="3.30.470.20">
    <property type="entry name" value="ATP-grasp fold, B domain"/>
    <property type="match status" value="1"/>
</dbReference>
<dbReference type="PANTHER" id="PTHR43055:SF1">
    <property type="entry name" value="FORMATE-DEPENDENT PHOSPHORIBOSYLGLYCINAMIDE FORMYLTRANSFERASE"/>
    <property type="match status" value="1"/>
</dbReference>
<sequence length="366" mass="40330">MRILFIGSRLFNDVAEYASAMGVTTILSESNPDAPNLELADSYHIVPRGMEGPLEIALREDVDAVVPLIGVDGPLRDVAWLKEKLEADYGVPVVASGPEAAEISTDKFKTKEFFSRNRIRTPEYGLIDSPEDVTEMPVVLKQREGQGGSGVMVAATPSDVREYLHAHDHALMEEYIQGREISVEVLRWNDETLPLVAVDKGDTRMDGLHPLKKVKRAPAIIRGFDGMEALAMASEVTELLGAEGNTDVDMIVSEDGKLYAIEVNTRPSGTRYISEAATGINPMHCLVDMAAGNWKPAEIRRKNHYAVEIPIGNPVDLESVMPDGTRWVLHGPRNHMRVTVGANDPELLELVIKKLGDLDVHRRQVI</sequence>
<dbReference type="GeneID" id="301442455"/>
<feature type="domain" description="ATP-grasp" evidence="5">
    <location>
        <begin position="111"/>
        <end position="291"/>
    </location>
</feature>
<dbReference type="GO" id="GO:0005524">
    <property type="term" value="F:ATP binding"/>
    <property type="evidence" value="ECO:0007669"/>
    <property type="project" value="UniProtKB-UniRule"/>
</dbReference>
<keyword evidence="4" id="KW-0479">Metal-binding</keyword>
<dbReference type="GO" id="GO:0005829">
    <property type="term" value="C:cytosol"/>
    <property type="evidence" value="ECO:0007669"/>
    <property type="project" value="TreeGrafter"/>
</dbReference>
<gene>
    <name evidence="6" type="ORF">C7452_0645</name>
</gene>
<dbReference type="EC" id="6.3.4.16" evidence="4"/>
<accession>A0A371NDN4</accession>
<dbReference type="InterPro" id="IPR043673">
    <property type="entry name" value="CPSase_Archaea"/>
</dbReference>
<dbReference type="HAMAP" id="MF_02221">
    <property type="entry name" value="CPSase"/>
    <property type="match status" value="1"/>
</dbReference>
<comment type="function">
    <text evidence="4">Catalyzes the synthesis of carbamoyl phosphate from ATP, ammonium and bicarbonate. Proceeds via a three-step mechanism, i.e. the phosphorylation of hydrogencarbonate to carboxyphosphate, a nucleophilic attack of ammonia on carboxyphosphate yielding carbamate, and the phosphorylation of carbamate forming carbamoyl phosphate.</text>
</comment>
<dbReference type="GO" id="GO:0004087">
    <property type="term" value="F:carbamoyl-phosphate synthase (ammonia) activity"/>
    <property type="evidence" value="ECO:0007669"/>
    <property type="project" value="UniProtKB-UniRule"/>
</dbReference>
<dbReference type="PROSITE" id="PS50975">
    <property type="entry name" value="ATP_GRASP"/>
    <property type="match status" value="1"/>
</dbReference>
<evidence type="ECO:0000256" key="1">
    <source>
        <dbReference type="ARBA" id="ARBA00022598"/>
    </source>
</evidence>
<evidence type="ECO:0000313" key="7">
    <source>
        <dbReference type="Proteomes" id="UP000256864"/>
    </source>
</evidence>
<keyword evidence="1 4" id="KW-0436">Ligase</keyword>
<comment type="catalytic activity">
    <reaction evidence="4">
        <text>hydrogencarbonate + NH4(+) + 2 ATP = carbamoyl phosphate + 2 ADP + phosphate + 2 H(+)</text>
        <dbReference type="Rhea" id="RHEA:18029"/>
        <dbReference type="ChEBI" id="CHEBI:15378"/>
        <dbReference type="ChEBI" id="CHEBI:17544"/>
        <dbReference type="ChEBI" id="CHEBI:28938"/>
        <dbReference type="ChEBI" id="CHEBI:30616"/>
        <dbReference type="ChEBI" id="CHEBI:43474"/>
        <dbReference type="ChEBI" id="CHEBI:58228"/>
        <dbReference type="ChEBI" id="CHEBI:456216"/>
        <dbReference type="EC" id="6.3.4.16"/>
    </reaction>
</comment>
<keyword evidence="7" id="KW-1185">Reference proteome</keyword>
<dbReference type="InterPro" id="IPR003806">
    <property type="entry name" value="ATP-grasp_PylC-type"/>
</dbReference>
<comment type="similarity">
    <text evidence="4">Belongs to the small carbamoyl-phosphate synthase family.</text>
</comment>
<comment type="cofactor">
    <cofactor evidence="4">
        <name>Mg(2+)</name>
        <dbReference type="ChEBI" id="CHEBI:18420"/>
    </cofactor>
    <cofactor evidence="4">
        <name>Mn(2+)</name>
        <dbReference type="ChEBI" id="CHEBI:29035"/>
    </cofactor>
    <text evidence="4">Binds 2 magnesium or manganese ions per subunit.</text>
</comment>
<comment type="caution">
    <text evidence="6">The sequence shown here is derived from an EMBL/GenBank/DDBJ whole genome shotgun (WGS) entry which is preliminary data.</text>
</comment>
<dbReference type="EMBL" id="QREL01000001">
    <property type="protein sequence ID" value="REE28625.1"/>
    <property type="molecule type" value="Genomic_DNA"/>
</dbReference>
<dbReference type="GO" id="GO:0000287">
    <property type="term" value="F:magnesium ion binding"/>
    <property type="evidence" value="ECO:0007669"/>
    <property type="project" value="UniProtKB-UniRule"/>
</dbReference>
<organism evidence="6 7">
    <name type="scientific">Methanothermobacter defluvii</name>
    <dbReference type="NCBI Taxonomy" id="49339"/>
    <lineage>
        <taxon>Archaea</taxon>
        <taxon>Methanobacteriati</taxon>
        <taxon>Methanobacteriota</taxon>
        <taxon>Methanomada group</taxon>
        <taxon>Methanobacteria</taxon>
        <taxon>Methanobacteriales</taxon>
        <taxon>Methanobacteriaceae</taxon>
        <taxon>Methanothermobacter</taxon>
    </lineage>
</organism>